<accession>A0ABD2IMU4</accession>
<dbReference type="PROSITE" id="PS50097">
    <property type="entry name" value="BTB"/>
    <property type="match status" value="1"/>
</dbReference>
<dbReference type="PANTHER" id="PTHR45774:SF3">
    <property type="entry name" value="BTB (POZ) DOMAIN-CONTAINING 2B-RELATED"/>
    <property type="match status" value="1"/>
</dbReference>
<dbReference type="AlphaFoldDB" id="A0ABD2IMU4"/>
<dbReference type="EMBL" id="JBICBT010001158">
    <property type="protein sequence ID" value="KAL3080601.1"/>
    <property type="molecule type" value="Genomic_DNA"/>
</dbReference>
<dbReference type="Gene3D" id="3.30.710.10">
    <property type="entry name" value="Potassium Channel Kv1.1, Chain A"/>
    <property type="match status" value="1"/>
</dbReference>
<proteinExistence type="predicted"/>
<dbReference type="Gene3D" id="1.25.40.420">
    <property type="match status" value="1"/>
</dbReference>
<evidence type="ECO:0000259" key="1">
    <source>
        <dbReference type="PROSITE" id="PS50097"/>
    </source>
</evidence>
<feature type="domain" description="BTB" evidence="1">
    <location>
        <begin position="21"/>
        <end position="98"/>
    </location>
</feature>
<sequence length="415" mass="47032">MPKPKLLVDQLELLLSTGNGADVHFLVGEDEEKEQIPAHKALLMAASDVFEAMFAYDSQNGTMAGNSPSNPVEVTDICAVPFKAMLRFIYTNKLSVLDGQNAMAVFYAAKKYAIIGLIEAFADFPISKLPNVFLAFAQARLLQENFKVVEESFIWQAALRWADERCRQNGIECSGENRRKMLGPILVAIRFPLMAQDEFLKIIVPSKVLTVDEMFPVLLSYSHSVATECGAFDHFPLRFSHQRRILTKTSDSPTSTGRRLILKIYEFSKILKIRSIHSNIVKIKGFSWNLMAIPEEKQDGIHQLSFSLQLNWNLCEFESSCHCLATLRIVSQKQDKADHVQTQRHLFQKKPSIVNESTLFCKMPFRDLMSSENGWHDEVKDILTVTVDVTVENAETQPSVDNKLDKLKNRSETQL</sequence>
<reference evidence="2 3" key="1">
    <citation type="submission" date="2024-10" db="EMBL/GenBank/DDBJ databases">
        <authorList>
            <person name="Kim D."/>
        </authorList>
    </citation>
    <scope>NUCLEOTIDE SEQUENCE [LARGE SCALE GENOMIC DNA]</scope>
    <source>
        <strain evidence="2">BH-2024</strain>
    </source>
</reference>
<dbReference type="Pfam" id="PF22486">
    <property type="entry name" value="MATH_2"/>
    <property type="match status" value="1"/>
</dbReference>
<protein>
    <recommendedName>
        <fullName evidence="1">BTB domain-containing protein</fullName>
    </recommendedName>
</protein>
<comment type="caution">
    <text evidence="2">The sequence shown here is derived from an EMBL/GenBank/DDBJ whole genome shotgun (WGS) entry which is preliminary data.</text>
</comment>
<dbReference type="InterPro" id="IPR008974">
    <property type="entry name" value="TRAF-like"/>
</dbReference>
<evidence type="ECO:0000313" key="2">
    <source>
        <dbReference type="EMBL" id="KAL3080601.1"/>
    </source>
</evidence>
<dbReference type="SUPFAM" id="SSF49599">
    <property type="entry name" value="TRAF domain-like"/>
    <property type="match status" value="1"/>
</dbReference>
<dbReference type="SMART" id="SM00225">
    <property type="entry name" value="BTB"/>
    <property type="match status" value="1"/>
</dbReference>
<dbReference type="InterPro" id="IPR011333">
    <property type="entry name" value="SKP1/BTB/POZ_sf"/>
</dbReference>
<dbReference type="Gene3D" id="2.60.210.10">
    <property type="entry name" value="Apoptosis, Tumor Necrosis Factor Receptor Associated Protein 2, Chain A"/>
    <property type="match status" value="1"/>
</dbReference>
<dbReference type="InterPro" id="IPR002083">
    <property type="entry name" value="MATH/TRAF_dom"/>
</dbReference>
<dbReference type="PANTHER" id="PTHR45774">
    <property type="entry name" value="BTB/POZ DOMAIN-CONTAINING"/>
    <property type="match status" value="1"/>
</dbReference>
<dbReference type="InterPro" id="IPR000210">
    <property type="entry name" value="BTB/POZ_dom"/>
</dbReference>
<organism evidence="2 3">
    <name type="scientific">Heterodera trifolii</name>
    <dbReference type="NCBI Taxonomy" id="157864"/>
    <lineage>
        <taxon>Eukaryota</taxon>
        <taxon>Metazoa</taxon>
        <taxon>Ecdysozoa</taxon>
        <taxon>Nematoda</taxon>
        <taxon>Chromadorea</taxon>
        <taxon>Rhabditida</taxon>
        <taxon>Tylenchina</taxon>
        <taxon>Tylenchomorpha</taxon>
        <taxon>Tylenchoidea</taxon>
        <taxon>Heteroderidae</taxon>
        <taxon>Heteroderinae</taxon>
        <taxon>Heterodera</taxon>
    </lineage>
</organism>
<keyword evidence="3" id="KW-1185">Reference proteome</keyword>
<dbReference type="CDD" id="cd00121">
    <property type="entry name" value="MATH"/>
    <property type="match status" value="1"/>
</dbReference>
<name>A0ABD2IMU4_9BILA</name>
<gene>
    <name evidence="2" type="ORF">niasHT_034787</name>
</gene>
<evidence type="ECO:0000313" key="3">
    <source>
        <dbReference type="Proteomes" id="UP001620626"/>
    </source>
</evidence>
<dbReference type="SUPFAM" id="SSF54695">
    <property type="entry name" value="POZ domain"/>
    <property type="match status" value="1"/>
</dbReference>
<dbReference type="Pfam" id="PF00651">
    <property type="entry name" value="BTB"/>
    <property type="match status" value="1"/>
</dbReference>
<dbReference type="Proteomes" id="UP001620626">
    <property type="component" value="Unassembled WGS sequence"/>
</dbReference>